<dbReference type="InterPro" id="IPR001977">
    <property type="entry name" value="Depp_CoAkinase"/>
</dbReference>
<evidence type="ECO:0000313" key="7">
    <source>
        <dbReference type="EMBL" id="SKB55644.1"/>
    </source>
</evidence>
<dbReference type="PROSITE" id="PS51219">
    <property type="entry name" value="DPCK"/>
    <property type="match status" value="1"/>
</dbReference>
<dbReference type="GO" id="GO:0015937">
    <property type="term" value="P:coenzyme A biosynthetic process"/>
    <property type="evidence" value="ECO:0007669"/>
    <property type="project" value="UniProtKB-UniRule"/>
</dbReference>
<keyword evidence="3 5" id="KW-0067">ATP-binding</keyword>
<dbReference type="PANTHER" id="PTHR10695">
    <property type="entry name" value="DEPHOSPHO-COA KINASE-RELATED"/>
    <property type="match status" value="1"/>
</dbReference>
<dbReference type="SUPFAM" id="SSF52540">
    <property type="entry name" value="P-loop containing nucleoside triphosphate hydrolases"/>
    <property type="match status" value="1"/>
</dbReference>
<keyword evidence="5 7" id="KW-0418">Kinase</keyword>
<comment type="catalytic activity">
    <reaction evidence="5">
        <text>3'-dephospho-CoA + ATP = ADP + CoA + H(+)</text>
        <dbReference type="Rhea" id="RHEA:18245"/>
        <dbReference type="ChEBI" id="CHEBI:15378"/>
        <dbReference type="ChEBI" id="CHEBI:30616"/>
        <dbReference type="ChEBI" id="CHEBI:57287"/>
        <dbReference type="ChEBI" id="CHEBI:57328"/>
        <dbReference type="ChEBI" id="CHEBI:456216"/>
        <dbReference type="EC" id="2.7.1.24"/>
    </reaction>
</comment>
<dbReference type="InterPro" id="IPR027417">
    <property type="entry name" value="P-loop_NTPase"/>
</dbReference>
<evidence type="ECO:0000256" key="5">
    <source>
        <dbReference type="HAMAP-Rule" id="MF_00376"/>
    </source>
</evidence>
<proteinExistence type="inferred from homology"/>
<dbReference type="OrthoDB" id="9812943at2"/>
<keyword evidence="4 5" id="KW-0173">Coenzyme A biosynthesis</keyword>
<evidence type="ECO:0000313" key="8">
    <source>
        <dbReference type="Proteomes" id="UP000190897"/>
    </source>
</evidence>
<dbReference type="HAMAP" id="MF_00376">
    <property type="entry name" value="Dephospho_CoA_kinase"/>
    <property type="match status" value="1"/>
</dbReference>
<comment type="function">
    <text evidence="5">Catalyzes the phosphorylation of the 3'-hydroxyl group of dephosphocoenzyme A to form coenzyme A.</text>
</comment>
<dbReference type="NCBIfam" id="TIGR00152">
    <property type="entry name" value="dephospho-CoA kinase"/>
    <property type="match status" value="1"/>
</dbReference>
<dbReference type="PANTHER" id="PTHR10695:SF46">
    <property type="entry name" value="BIFUNCTIONAL COENZYME A SYNTHASE-RELATED"/>
    <property type="match status" value="1"/>
</dbReference>
<dbReference type="CDD" id="cd02022">
    <property type="entry name" value="DPCK"/>
    <property type="match status" value="1"/>
</dbReference>
<accession>A0A1T5C888</accession>
<evidence type="ECO:0000256" key="4">
    <source>
        <dbReference type="ARBA" id="ARBA00022993"/>
    </source>
</evidence>
<evidence type="ECO:0000256" key="3">
    <source>
        <dbReference type="ARBA" id="ARBA00022840"/>
    </source>
</evidence>
<dbReference type="RefSeq" id="WP_082213504.1">
    <property type="nucleotide sequence ID" value="NZ_FUZA01000001.1"/>
</dbReference>
<name>A0A1T5C888_9BACT</name>
<feature type="binding site" evidence="5">
    <location>
        <begin position="14"/>
        <end position="19"/>
    </location>
    <ligand>
        <name>ATP</name>
        <dbReference type="ChEBI" id="CHEBI:30616"/>
    </ligand>
</feature>
<dbReference type="GO" id="GO:0005737">
    <property type="term" value="C:cytoplasm"/>
    <property type="evidence" value="ECO:0007669"/>
    <property type="project" value="UniProtKB-SubCell"/>
</dbReference>
<dbReference type="Gene3D" id="3.40.50.300">
    <property type="entry name" value="P-loop containing nucleotide triphosphate hydrolases"/>
    <property type="match status" value="1"/>
</dbReference>
<reference evidence="8" key="1">
    <citation type="submission" date="2017-02" db="EMBL/GenBank/DDBJ databases">
        <authorList>
            <person name="Varghese N."/>
            <person name="Submissions S."/>
        </authorList>
    </citation>
    <scope>NUCLEOTIDE SEQUENCE [LARGE SCALE GENOMIC DNA]</scope>
    <source>
        <strain evidence="8">DSM 22270</strain>
    </source>
</reference>
<dbReference type="GO" id="GO:0005524">
    <property type="term" value="F:ATP binding"/>
    <property type="evidence" value="ECO:0007669"/>
    <property type="project" value="UniProtKB-UniRule"/>
</dbReference>
<dbReference type="AlphaFoldDB" id="A0A1T5C888"/>
<comment type="subcellular location">
    <subcellularLocation>
        <location evidence="5">Cytoplasm</location>
    </subcellularLocation>
</comment>
<keyword evidence="5" id="KW-0808">Transferase</keyword>
<dbReference type="Proteomes" id="UP000190897">
    <property type="component" value="Unassembled WGS sequence"/>
</dbReference>
<evidence type="ECO:0000256" key="2">
    <source>
        <dbReference type="ARBA" id="ARBA00022741"/>
    </source>
</evidence>
<comment type="similarity">
    <text evidence="1 5">Belongs to the CoaE family.</text>
</comment>
<dbReference type="EC" id="2.7.1.24" evidence="5 6"/>
<dbReference type="UniPathway" id="UPA00241">
    <property type="reaction ID" value="UER00356"/>
</dbReference>
<evidence type="ECO:0000256" key="1">
    <source>
        <dbReference type="ARBA" id="ARBA00009018"/>
    </source>
</evidence>
<dbReference type="Pfam" id="PF01121">
    <property type="entry name" value="CoaE"/>
    <property type="match status" value="1"/>
</dbReference>
<keyword evidence="2 5" id="KW-0547">Nucleotide-binding</keyword>
<dbReference type="EMBL" id="FUZA01000001">
    <property type="protein sequence ID" value="SKB55644.1"/>
    <property type="molecule type" value="Genomic_DNA"/>
</dbReference>
<comment type="pathway">
    <text evidence="5">Cofactor biosynthesis; coenzyme A biosynthesis; CoA from (R)-pantothenate: step 5/5.</text>
</comment>
<gene>
    <name evidence="5" type="primary">coaE</name>
    <name evidence="7" type="ORF">SAMN05660293_00990</name>
</gene>
<dbReference type="GO" id="GO:0004140">
    <property type="term" value="F:dephospho-CoA kinase activity"/>
    <property type="evidence" value="ECO:0007669"/>
    <property type="project" value="UniProtKB-UniRule"/>
</dbReference>
<organism evidence="7 8">
    <name type="scientific">Dyadobacter psychrophilus</name>
    <dbReference type="NCBI Taxonomy" id="651661"/>
    <lineage>
        <taxon>Bacteria</taxon>
        <taxon>Pseudomonadati</taxon>
        <taxon>Bacteroidota</taxon>
        <taxon>Cytophagia</taxon>
        <taxon>Cytophagales</taxon>
        <taxon>Spirosomataceae</taxon>
        <taxon>Dyadobacter</taxon>
    </lineage>
</organism>
<evidence type="ECO:0000256" key="6">
    <source>
        <dbReference type="NCBIfam" id="TIGR00152"/>
    </source>
</evidence>
<keyword evidence="8" id="KW-1185">Reference proteome</keyword>
<keyword evidence="5" id="KW-0963">Cytoplasm</keyword>
<dbReference type="STRING" id="651661.SAMN05660293_00990"/>
<protein>
    <recommendedName>
        <fullName evidence="5 6">Dephospho-CoA kinase</fullName>
        <ecNumber evidence="5 6">2.7.1.24</ecNumber>
    </recommendedName>
    <alternativeName>
        <fullName evidence="5">Dephosphocoenzyme A kinase</fullName>
    </alternativeName>
</protein>
<sequence length="202" mass="22434">MLLPLQIGITGGIGSGKSVVCKLFSCLGIPVYNADSRAKWLTNHNLQIIKSVVALLGSDAYDAEGLYNTSYVSSLVFKNEDLLKKLNAIIHPVVMQDTADWVENHATSPYVVKEAAIMNKAGDRNALDFVVVVEAPLELRVSRILQRDKRSEDEIRAIVKRQVSDEERKKVADFFINNDEESALIPQVLKLHNIFKAGKISN</sequence>